<evidence type="ECO:0000313" key="2">
    <source>
        <dbReference type="EMBL" id="SVE04859.1"/>
    </source>
</evidence>
<feature type="non-terminal residue" evidence="2">
    <location>
        <position position="62"/>
    </location>
</feature>
<feature type="transmembrane region" description="Helical" evidence="1">
    <location>
        <begin position="12"/>
        <end position="32"/>
    </location>
</feature>
<keyword evidence="1" id="KW-0812">Transmembrane</keyword>
<organism evidence="2">
    <name type="scientific">marine metagenome</name>
    <dbReference type="NCBI Taxonomy" id="408172"/>
    <lineage>
        <taxon>unclassified sequences</taxon>
        <taxon>metagenomes</taxon>
        <taxon>ecological metagenomes</taxon>
    </lineage>
</organism>
<dbReference type="EMBL" id="UINC01190612">
    <property type="protein sequence ID" value="SVE04859.1"/>
    <property type="molecule type" value="Genomic_DNA"/>
</dbReference>
<protein>
    <submittedName>
        <fullName evidence="2">Uncharacterized protein</fullName>
    </submittedName>
</protein>
<sequence>MTDDKQKGNWWIWKVFWILLALTTFEVCLGIYKPGFLNDTQFLGTKLLNHVFIILTLIKGGY</sequence>
<keyword evidence="1" id="KW-0472">Membrane</keyword>
<evidence type="ECO:0000256" key="1">
    <source>
        <dbReference type="SAM" id="Phobius"/>
    </source>
</evidence>
<gene>
    <name evidence="2" type="ORF">METZ01_LOCUS457713</name>
</gene>
<dbReference type="AlphaFoldDB" id="A0A383ABB4"/>
<accession>A0A383ABB4</accession>
<proteinExistence type="predicted"/>
<keyword evidence="1" id="KW-1133">Transmembrane helix</keyword>
<reference evidence="2" key="1">
    <citation type="submission" date="2018-05" db="EMBL/GenBank/DDBJ databases">
        <authorList>
            <person name="Lanie J.A."/>
            <person name="Ng W.-L."/>
            <person name="Kazmierczak K.M."/>
            <person name="Andrzejewski T.M."/>
            <person name="Davidsen T.M."/>
            <person name="Wayne K.J."/>
            <person name="Tettelin H."/>
            <person name="Glass J.I."/>
            <person name="Rusch D."/>
            <person name="Podicherti R."/>
            <person name="Tsui H.-C.T."/>
            <person name="Winkler M.E."/>
        </authorList>
    </citation>
    <scope>NUCLEOTIDE SEQUENCE</scope>
</reference>
<name>A0A383ABB4_9ZZZZ</name>